<dbReference type="AlphaFoldDB" id="A0A371H0H7"/>
<name>A0A371H0H7_MUCPR</name>
<evidence type="ECO:0000313" key="3">
    <source>
        <dbReference type="Proteomes" id="UP000257109"/>
    </source>
</evidence>
<evidence type="ECO:0000256" key="1">
    <source>
        <dbReference type="SAM" id="SignalP"/>
    </source>
</evidence>
<reference evidence="2" key="1">
    <citation type="submission" date="2018-05" db="EMBL/GenBank/DDBJ databases">
        <title>Draft genome of Mucuna pruriens seed.</title>
        <authorList>
            <person name="Nnadi N.E."/>
            <person name="Vos R."/>
            <person name="Hasami M.H."/>
            <person name="Devisetty U.K."/>
            <person name="Aguiy J.C."/>
        </authorList>
    </citation>
    <scope>NUCLEOTIDE SEQUENCE [LARGE SCALE GENOMIC DNA]</scope>
    <source>
        <strain evidence="2">JCA_2017</strain>
    </source>
</reference>
<dbReference type="EMBL" id="QJKJ01003946">
    <property type="protein sequence ID" value="RDX96206.1"/>
    <property type="molecule type" value="Genomic_DNA"/>
</dbReference>
<evidence type="ECO:0000313" key="2">
    <source>
        <dbReference type="EMBL" id="RDX96206.1"/>
    </source>
</evidence>
<dbReference type="STRING" id="157652.A0A371H0H7"/>
<keyword evidence="3" id="KW-1185">Reference proteome</keyword>
<accession>A0A371H0H7</accession>
<proteinExistence type="predicted"/>
<organism evidence="2 3">
    <name type="scientific">Mucuna pruriens</name>
    <name type="common">Velvet bean</name>
    <name type="synonym">Dolichos pruriens</name>
    <dbReference type="NCBI Taxonomy" id="157652"/>
    <lineage>
        <taxon>Eukaryota</taxon>
        <taxon>Viridiplantae</taxon>
        <taxon>Streptophyta</taxon>
        <taxon>Embryophyta</taxon>
        <taxon>Tracheophyta</taxon>
        <taxon>Spermatophyta</taxon>
        <taxon>Magnoliopsida</taxon>
        <taxon>eudicotyledons</taxon>
        <taxon>Gunneridae</taxon>
        <taxon>Pentapetalae</taxon>
        <taxon>rosids</taxon>
        <taxon>fabids</taxon>
        <taxon>Fabales</taxon>
        <taxon>Fabaceae</taxon>
        <taxon>Papilionoideae</taxon>
        <taxon>50 kb inversion clade</taxon>
        <taxon>NPAAA clade</taxon>
        <taxon>indigoferoid/millettioid clade</taxon>
        <taxon>Phaseoleae</taxon>
        <taxon>Mucuna</taxon>
    </lineage>
</organism>
<sequence>MRICCHRFFFLLLLAVAFCFASFASGATLSDDEVEALKDIAHTLGKKNWNFSVDPCSGESNWTSVVEVKGSENEVRCDCTFVNNTVCHVTGM</sequence>
<feature type="signal peptide" evidence="1">
    <location>
        <begin position="1"/>
        <end position="26"/>
    </location>
</feature>
<comment type="caution">
    <text evidence="2">The sequence shown here is derived from an EMBL/GenBank/DDBJ whole genome shotgun (WGS) entry which is preliminary data.</text>
</comment>
<gene>
    <name evidence="2" type="ORF">CR513_21164</name>
</gene>
<feature type="chain" id="PRO_5016994710" evidence="1">
    <location>
        <begin position="27"/>
        <end position="92"/>
    </location>
</feature>
<dbReference type="Proteomes" id="UP000257109">
    <property type="component" value="Unassembled WGS sequence"/>
</dbReference>
<dbReference type="OrthoDB" id="1897577at2759"/>
<dbReference type="GO" id="GO:0016301">
    <property type="term" value="F:kinase activity"/>
    <property type="evidence" value="ECO:0007669"/>
    <property type="project" value="UniProtKB-KW"/>
</dbReference>
<protein>
    <submittedName>
        <fullName evidence="2">LRR receptor-like serine/threonine-protein kinase</fullName>
    </submittedName>
</protein>
<feature type="non-terminal residue" evidence="2">
    <location>
        <position position="1"/>
    </location>
</feature>
<keyword evidence="1" id="KW-0732">Signal</keyword>